<keyword evidence="4" id="KW-0042">Antenna complex</keyword>
<dbReference type="GO" id="GO:0015979">
    <property type="term" value="P:photosynthesis"/>
    <property type="evidence" value="ECO:0007669"/>
    <property type="project" value="UniProtKB-KW"/>
</dbReference>
<comment type="subcellular location">
    <subcellularLocation>
        <location evidence="1">Plastid</location>
        <location evidence="1">Chloroplast thylakoid membrane</location>
        <topology evidence="1">Peripheral membrane protein</topology>
        <orientation evidence="1">Stromal side</orientation>
    </subcellularLocation>
</comment>
<evidence type="ECO:0000256" key="1">
    <source>
        <dbReference type="ARBA" id="ARBA00004185"/>
    </source>
</evidence>
<keyword evidence="6 9" id="KW-0605">Phycobilisome</keyword>
<evidence type="ECO:0000256" key="9">
    <source>
        <dbReference type="PROSITE-ProRule" id="PRU00775"/>
    </source>
</evidence>
<dbReference type="InterPro" id="IPR001297">
    <property type="entry name" value="PBS_linker_dom"/>
</dbReference>
<evidence type="ECO:0000256" key="8">
    <source>
        <dbReference type="ARBA" id="ARBA00023136"/>
    </source>
</evidence>
<dbReference type="EMBL" id="HBFP01006177">
    <property type="protein sequence ID" value="CAD8820019.1"/>
    <property type="molecule type" value="Transcribed_RNA"/>
</dbReference>
<evidence type="ECO:0000256" key="3">
    <source>
        <dbReference type="ARBA" id="ARBA00022531"/>
    </source>
</evidence>
<dbReference type="GO" id="GO:0009535">
    <property type="term" value="C:chloroplast thylakoid membrane"/>
    <property type="evidence" value="ECO:0007669"/>
    <property type="project" value="UniProtKB-SubCell"/>
</dbReference>
<reference evidence="11" key="1">
    <citation type="submission" date="2021-01" db="EMBL/GenBank/DDBJ databases">
        <authorList>
            <person name="Corre E."/>
            <person name="Pelletier E."/>
            <person name="Niang G."/>
            <person name="Scheremetjew M."/>
            <person name="Finn R."/>
            <person name="Kale V."/>
            <person name="Holt S."/>
            <person name="Cochrane G."/>
            <person name="Meng A."/>
            <person name="Brown T."/>
            <person name="Cohen L."/>
        </authorList>
    </citation>
    <scope>NUCLEOTIDE SEQUENCE</scope>
    <source>
        <strain evidence="11">CCMP3278</strain>
    </source>
</reference>
<dbReference type="AlphaFoldDB" id="A0A7S0ZF99"/>
<evidence type="ECO:0000256" key="4">
    <source>
        <dbReference type="ARBA" id="ARBA00022549"/>
    </source>
</evidence>
<protein>
    <recommendedName>
        <fullName evidence="10">PBS-linker domain-containing protein</fullName>
    </recommendedName>
</protein>
<name>A0A7S0ZF99_9RHOD</name>
<gene>
    <name evidence="11" type="ORF">TOLI1172_LOCUS4408</name>
</gene>
<keyword evidence="3" id="KW-0602">Photosynthesis</keyword>
<feature type="domain" description="PBS-linker" evidence="10">
    <location>
        <begin position="44"/>
        <end position="224"/>
    </location>
</feature>
<keyword evidence="2" id="KW-0150">Chloroplast</keyword>
<evidence type="ECO:0000256" key="7">
    <source>
        <dbReference type="ARBA" id="ARBA00023078"/>
    </source>
</evidence>
<dbReference type="GO" id="GO:0030089">
    <property type="term" value="C:phycobilisome"/>
    <property type="evidence" value="ECO:0007669"/>
    <property type="project" value="UniProtKB-UniRule"/>
</dbReference>
<comment type="similarity">
    <text evidence="9">Belongs to the phycobilisome linker protein family.</text>
</comment>
<dbReference type="Pfam" id="PF00427">
    <property type="entry name" value="PBS_linker_poly"/>
    <property type="match status" value="1"/>
</dbReference>
<keyword evidence="7" id="KW-0793">Thylakoid</keyword>
<evidence type="ECO:0000259" key="10">
    <source>
        <dbReference type="PROSITE" id="PS51445"/>
    </source>
</evidence>
<keyword evidence="8" id="KW-0472">Membrane</keyword>
<evidence type="ECO:0000313" key="11">
    <source>
        <dbReference type="EMBL" id="CAD8820019.1"/>
    </source>
</evidence>
<keyword evidence="5" id="KW-0934">Plastid</keyword>
<proteinExistence type="inferred from homology"/>
<evidence type="ECO:0000256" key="6">
    <source>
        <dbReference type="ARBA" id="ARBA00022738"/>
    </source>
</evidence>
<dbReference type="Gene3D" id="1.10.3130.20">
    <property type="entry name" value="Phycobilisome linker domain"/>
    <property type="match status" value="1"/>
</dbReference>
<organism evidence="11">
    <name type="scientific">Timspurckia oligopyrenoides</name>
    <dbReference type="NCBI Taxonomy" id="708627"/>
    <lineage>
        <taxon>Eukaryota</taxon>
        <taxon>Rhodophyta</taxon>
        <taxon>Bangiophyceae</taxon>
        <taxon>Porphyridiales</taxon>
        <taxon>Porphyridiaceae</taxon>
        <taxon>Timspurckia</taxon>
    </lineage>
</organism>
<dbReference type="InterPro" id="IPR038255">
    <property type="entry name" value="PBS_linker_sf"/>
</dbReference>
<dbReference type="PANTHER" id="PTHR34011:SF6">
    <property type="entry name" value="PHYCOBILIPROTEIN APCE"/>
    <property type="match status" value="1"/>
</dbReference>
<dbReference type="PANTHER" id="PTHR34011">
    <property type="entry name" value="PHYCOBILISOME 32.1 KDA LINKER POLYPEPTIDE, PHYCOCYANIN-ASSOCIATED, ROD 2-RELATED"/>
    <property type="match status" value="1"/>
</dbReference>
<dbReference type="PROSITE" id="PS51445">
    <property type="entry name" value="PBS_LINKER"/>
    <property type="match status" value="1"/>
</dbReference>
<evidence type="ECO:0000256" key="5">
    <source>
        <dbReference type="ARBA" id="ARBA00022640"/>
    </source>
</evidence>
<sequence length="287" mass="31255">MAFIAATTFGGRTLNCNNGVNTCESVGSAVSVQNGRVISMQAFSSIQGVLTDSPRALVSEMSSNGADGVPKANPQELDEVIAAVYKQTFGNAHIMESEKEELAVFESEFRISRSVREFVRALAKSNAYTSRFLDGNSQYRFFELNFKHLLGRGPRSQAEIATHFAIYAEGGFTAVIDAIVDSEEYSSEFGDVVVPYCRFKGMYPTNEEFNRMLVLKGTPSSSDKASKGRSKLCYSIATGGSQNWLSMTKGLPFGTERGTGFQNAYPSRNRNAKTRVGTKIPGGVVFN</sequence>
<accession>A0A7S0ZF99</accession>
<evidence type="ECO:0000256" key="2">
    <source>
        <dbReference type="ARBA" id="ARBA00022528"/>
    </source>
</evidence>